<organism evidence="8 9">
    <name type="scientific">Hymenolepis diminuta</name>
    <name type="common">Rat tapeworm</name>
    <dbReference type="NCBI Taxonomy" id="6216"/>
    <lineage>
        <taxon>Eukaryota</taxon>
        <taxon>Metazoa</taxon>
        <taxon>Spiralia</taxon>
        <taxon>Lophotrochozoa</taxon>
        <taxon>Platyhelminthes</taxon>
        <taxon>Cestoda</taxon>
        <taxon>Eucestoda</taxon>
        <taxon>Cyclophyllidea</taxon>
        <taxon>Hymenolepididae</taxon>
        <taxon>Hymenolepis</taxon>
    </lineage>
</organism>
<feature type="domain" description="Phospholipid/glycerol acyltransferase" evidence="7">
    <location>
        <begin position="103"/>
        <end position="219"/>
    </location>
</feature>
<keyword evidence="4 5" id="KW-0012">Acyltransferase</keyword>
<evidence type="ECO:0000313" key="9">
    <source>
        <dbReference type="Proteomes" id="UP000321570"/>
    </source>
</evidence>
<dbReference type="NCBIfam" id="TIGR00530">
    <property type="entry name" value="AGP_acyltrn"/>
    <property type="match status" value="1"/>
</dbReference>
<comment type="catalytic activity">
    <reaction evidence="5">
        <text>a 1-acyl-sn-glycero-3-phosphate + an acyl-CoA = a 1,2-diacyl-sn-glycero-3-phosphate + CoA</text>
        <dbReference type="Rhea" id="RHEA:19709"/>
        <dbReference type="ChEBI" id="CHEBI:57287"/>
        <dbReference type="ChEBI" id="CHEBI:57970"/>
        <dbReference type="ChEBI" id="CHEBI:58342"/>
        <dbReference type="ChEBI" id="CHEBI:58608"/>
        <dbReference type="EC" id="2.3.1.51"/>
    </reaction>
</comment>
<dbReference type="CDD" id="cd07989">
    <property type="entry name" value="LPLAT_AGPAT-like"/>
    <property type="match status" value="1"/>
</dbReference>
<comment type="similarity">
    <text evidence="2 5">Belongs to the 1-acyl-sn-glycerol-3-phosphate acyltransferase family.</text>
</comment>
<evidence type="ECO:0000256" key="2">
    <source>
        <dbReference type="ARBA" id="ARBA00008655"/>
    </source>
</evidence>
<dbReference type="GO" id="GO:0016020">
    <property type="term" value="C:membrane"/>
    <property type="evidence" value="ECO:0007669"/>
    <property type="project" value="InterPro"/>
</dbReference>
<keyword evidence="6" id="KW-0472">Membrane</keyword>
<keyword evidence="5" id="KW-0443">Lipid metabolism</keyword>
<accession>A0A564XU61</accession>
<keyword evidence="5" id="KW-1208">Phospholipid metabolism</keyword>
<dbReference type="EC" id="2.3.1.51" evidence="5"/>
<keyword evidence="6" id="KW-0812">Transmembrane</keyword>
<keyword evidence="3 5" id="KW-0808">Transferase</keyword>
<dbReference type="Pfam" id="PF01553">
    <property type="entry name" value="Acyltransferase"/>
    <property type="match status" value="1"/>
</dbReference>
<keyword evidence="9" id="KW-1185">Reference proteome</keyword>
<reference evidence="8 9" key="1">
    <citation type="submission" date="2019-07" db="EMBL/GenBank/DDBJ databases">
        <authorList>
            <person name="Jastrzebski P J."/>
            <person name="Paukszto L."/>
            <person name="Jastrzebski P J."/>
        </authorList>
    </citation>
    <scope>NUCLEOTIDE SEQUENCE [LARGE SCALE GENOMIC DNA]</scope>
    <source>
        <strain evidence="8 9">WMS-il1</strain>
    </source>
</reference>
<protein>
    <recommendedName>
        <fullName evidence="5">1-acyl-sn-glycerol-3-phosphate acyltransferase</fullName>
        <ecNumber evidence="5">2.3.1.51</ecNumber>
    </recommendedName>
</protein>
<dbReference type="GO" id="GO:0006654">
    <property type="term" value="P:phosphatidic acid biosynthetic process"/>
    <property type="evidence" value="ECO:0007669"/>
    <property type="project" value="TreeGrafter"/>
</dbReference>
<comment type="pathway">
    <text evidence="1">Phospholipid metabolism; CDP-diacylglycerol biosynthesis; CDP-diacylglycerol from sn-glycerol 3-phosphate: step 2/3.</text>
</comment>
<evidence type="ECO:0000256" key="5">
    <source>
        <dbReference type="RuleBase" id="RU361267"/>
    </source>
</evidence>
<feature type="transmembrane region" description="Helical" evidence="6">
    <location>
        <begin position="134"/>
        <end position="152"/>
    </location>
</feature>
<comment type="domain">
    <text evidence="5">The HXXXXD motif is essential for acyltransferase activity and may constitute the binding site for the phosphate moiety of the glycerol-3-phosphate.</text>
</comment>
<evidence type="ECO:0000313" key="8">
    <source>
        <dbReference type="EMBL" id="VUZ38537.1"/>
    </source>
</evidence>
<dbReference type="SMART" id="SM00563">
    <property type="entry name" value="PlsC"/>
    <property type="match status" value="1"/>
</dbReference>
<dbReference type="InterPro" id="IPR004552">
    <property type="entry name" value="AGP_acyltrans"/>
</dbReference>
<evidence type="ECO:0000256" key="1">
    <source>
        <dbReference type="ARBA" id="ARBA00004728"/>
    </source>
</evidence>
<dbReference type="GO" id="GO:0005783">
    <property type="term" value="C:endoplasmic reticulum"/>
    <property type="evidence" value="ECO:0007669"/>
    <property type="project" value="TreeGrafter"/>
</dbReference>
<dbReference type="Proteomes" id="UP000321570">
    <property type="component" value="Unassembled WGS sequence"/>
</dbReference>
<name>A0A564XU61_HYMDI</name>
<dbReference type="PANTHER" id="PTHR10434:SF11">
    <property type="entry name" value="1-ACYL-SN-GLYCEROL-3-PHOSPHATE ACYLTRANSFERASE"/>
    <property type="match status" value="1"/>
</dbReference>
<keyword evidence="6" id="KW-1133">Transmembrane helix</keyword>
<dbReference type="InterPro" id="IPR002123">
    <property type="entry name" value="Plipid/glycerol_acylTrfase"/>
</dbReference>
<dbReference type="AlphaFoldDB" id="A0A564XU61"/>
<sequence length="275" mass="31043">MFLFGSLLNDSILISAYSPERMRSMPSVTIRSVFQELQFWVKGISTLLVLFFGALYYCMIFSISGRSYDNSYKTYNLWLVISWVVGLRHRVHGLENQVIDGPKILVVNHQSALDVPALLYVWPKRSTFVAKRSICTYASFGLLVWFLKAILIDRSNRDDSIPKLMNAAKIVRDEKVSVIVFPEGTRGKGKAGLLPFKRGAFHLAVKAQVPIQPIVIGPYTGFDISRRIAKGCDCDIFVLPPIYTTDMTIDDVPTLTDKVHKQMSDVYLSCCPSEF</sequence>
<feature type="transmembrane region" description="Helical" evidence="6">
    <location>
        <begin position="40"/>
        <end position="63"/>
    </location>
</feature>
<evidence type="ECO:0000259" key="7">
    <source>
        <dbReference type="SMART" id="SM00563"/>
    </source>
</evidence>
<gene>
    <name evidence="8" type="ORF">WMSIL1_LOCUS11</name>
</gene>
<keyword evidence="5" id="KW-0444">Lipid biosynthesis</keyword>
<proteinExistence type="inferred from homology"/>
<evidence type="ECO:0000256" key="4">
    <source>
        <dbReference type="ARBA" id="ARBA00023315"/>
    </source>
</evidence>
<evidence type="ECO:0000256" key="3">
    <source>
        <dbReference type="ARBA" id="ARBA00022679"/>
    </source>
</evidence>
<keyword evidence="5" id="KW-0594">Phospholipid biosynthesis</keyword>
<dbReference type="SUPFAM" id="SSF69593">
    <property type="entry name" value="Glycerol-3-phosphate (1)-acyltransferase"/>
    <property type="match status" value="1"/>
</dbReference>
<evidence type="ECO:0000256" key="6">
    <source>
        <dbReference type="SAM" id="Phobius"/>
    </source>
</evidence>
<dbReference type="EMBL" id="CABIJS010000001">
    <property type="protein sequence ID" value="VUZ38537.1"/>
    <property type="molecule type" value="Genomic_DNA"/>
</dbReference>
<dbReference type="PANTHER" id="PTHR10434">
    <property type="entry name" value="1-ACYL-SN-GLYCEROL-3-PHOSPHATE ACYLTRANSFERASE"/>
    <property type="match status" value="1"/>
</dbReference>
<dbReference type="GO" id="GO:0003841">
    <property type="term" value="F:1-acylglycerol-3-phosphate O-acyltransferase activity"/>
    <property type="evidence" value="ECO:0007669"/>
    <property type="project" value="UniProtKB-UniRule"/>
</dbReference>